<proteinExistence type="predicted"/>
<dbReference type="InterPro" id="IPR009506">
    <property type="entry name" value="YjiS-like"/>
</dbReference>
<reference evidence="3" key="1">
    <citation type="submission" date="2016-10" db="EMBL/GenBank/DDBJ databases">
        <authorList>
            <person name="Varghese N."/>
            <person name="Submissions S."/>
        </authorList>
    </citation>
    <scope>NUCLEOTIDE SEQUENCE [LARGE SCALE GENOMIC DNA]</scope>
    <source>
        <strain evidence="3">LMG 22563</strain>
    </source>
</reference>
<dbReference type="Proteomes" id="UP000183018">
    <property type="component" value="Unassembled WGS sequence"/>
</dbReference>
<dbReference type="RefSeq" id="WP_425272839.1">
    <property type="nucleotide sequence ID" value="NZ_FORC01000004.1"/>
</dbReference>
<dbReference type="Pfam" id="PF06568">
    <property type="entry name" value="YjiS-like"/>
    <property type="match status" value="1"/>
</dbReference>
<accession>A0A1I3N4C4</accession>
<evidence type="ECO:0000313" key="2">
    <source>
        <dbReference type="EMBL" id="SFJ04091.1"/>
    </source>
</evidence>
<keyword evidence="3" id="KW-1185">Reference proteome</keyword>
<dbReference type="EMBL" id="FORC01000004">
    <property type="protein sequence ID" value="SFJ04091.1"/>
    <property type="molecule type" value="Genomic_DNA"/>
</dbReference>
<dbReference type="AlphaFoldDB" id="A0A1I3N4C4"/>
<gene>
    <name evidence="2" type="ORF">SAMN05216602_3609</name>
</gene>
<organism evidence="2 3">
    <name type="scientific">Phytopseudomonas argentinensis</name>
    <dbReference type="NCBI Taxonomy" id="289370"/>
    <lineage>
        <taxon>Bacteria</taxon>
        <taxon>Pseudomonadati</taxon>
        <taxon>Pseudomonadota</taxon>
        <taxon>Gammaproteobacteria</taxon>
        <taxon>Pseudomonadales</taxon>
        <taxon>Pseudomonadaceae</taxon>
        <taxon>Phytopseudomonas</taxon>
    </lineage>
</organism>
<name>A0A1I3N4C4_9GAMM</name>
<evidence type="ECO:0000259" key="1">
    <source>
        <dbReference type="Pfam" id="PF06568"/>
    </source>
</evidence>
<dbReference type="STRING" id="289370.SAMN05216602_3609"/>
<protein>
    <submittedName>
        <fullName evidence="2">Uncharacterized conserved protein YjiS, DUF1127 family</fullName>
    </submittedName>
</protein>
<sequence length="75" mass="8628">MDDRVGVGLVVPSQPLRFMGWLKKPVAQVRRWQQLAHERQLLASLNDAALKDLGLSRSEVFSEIQRPFWDDPLSK</sequence>
<feature type="domain" description="YjiS-like" evidence="1">
    <location>
        <begin position="27"/>
        <end position="60"/>
    </location>
</feature>
<evidence type="ECO:0000313" key="3">
    <source>
        <dbReference type="Proteomes" id="UP000183018"/>
    </source>
</evidence>